<dbReference type="HOGENOM" id="CLU_035188_1_2_1"/>
<dbReference type="GO" id="GO:0005739">
    <property type="term" value="C:mitochondrion"/>
    <property type="evidence" value="ECO:0007669"/>
    <property type="project" value="EnsemblFungi"/>
</dbReference>
<gene>
    <name evidence="14" type="primary">NDAI0A06680</name>
    <name evidence="14" type="ordered locus">NDAI_0A06680</name>
</gene>
<keyword evidence="6" id="KW-0819">tRNA processing</keyword>
<evidence type="ECO:0000256" key="8">
    <source>
        <dbReference type="ARBA" id="ARBA00022840"/>
    </source>
</evidence>
<dbReference type="Pfam" id="PF20259">
    <property type="entry name" value="tRNA_Me_trans_M"/>
    <property type="match status" value="1"/>
</dbReference>
<dbReference type="EMBL" id="HE580267">
    <property type="protein sequence ID" value="CCD22822.1"/>
    <property type="molecule type" value="Genomic_DNA"/>
</dbReference>
<evidence type="ECO:0000256" key="11">
    <source>
        <dbReference type="ARBA" id="ARBA00049564"/>
    </source>
</evidence>
<dbReference type="GeneID" id="11493438"/>
<protein>
    <recommendedName>
        <fullName evidence="3">tRNA-5-taurinomethyluridine 2-sulfurtransferase</fullName>
        <ecNumber evidence="3">2.8.1.14</ecNumber>
    </recommendedName>
</protein>
<name>G0W4T4_NAUDC</name>
<feature type="domain" description="tRNA-specific 2-thiouridylase MnmA-like central" evidence="13">
    <location>
        <begin position="240"/>
        <end position="313"/>
    </location>
</feature>
<sequence length="413" mass="47222">MISRFKGLITKRVVDGYKPIKWPSSNDTIVIAMSSGVDSSVAALLFSELFPNCKIKGIYMSNWSQQENEETHEKGQCYERDWKDVCQIGKYLNIPVDFINFEKDYWMDVFEPMLHGYQKGITPNPDIGCNKFIKFGKLFRHLNSQYGKDNYRLVTGHYARILQKNNGDFNLLRSYYKNKDQSYYMSQISPSTLPNIILPIGHMTKPEVREIANFYKLPTANKPDSQGICFVNNSQHGSFKNFLQNYIPENKGDIITILEDGKKKRKWGEHTGLWSYTVGQKIGLSMPQGDHRFSGAWYVSDKLKSTNELVIVRGRDNPALYKNTVKVRDFCYMGADIEQMKKDVVAAIKSGMLTMQYRSLQEPVRVKHLSYLKDGDDSTVQELGMEVAQRAMAPGQYCCLYIGDTVIGSGTII</sequence>
<evidence type="ECO:0000256" key="2">
    <source>
        <dbReference type="ARBA" id="ARBA00006191"/>
    </source>
</evidence>
<evidence type="ECO:0000256" key="1">
    <source>
        <dbReference type="ARBA" id="ARBA00003986"/>
    </source>
</evidence>
<evidence type="ECO:0000256" key="6">
    <source>
        <dbReference type="ARBA" id="ARBA00022694"/>
    </source>
</evidence>
<dbReference type="NCBIfam" id="TIGR00420">
    <property type="entry name" value="trmU"/>
    <property type="match status" value="1"/>
</dbReference>
<dbReference type="NCBIfam" id="NF001138">
    <property type="entry name" value="PRK00143.1"/>
    <property type="match status" value="1"/>
</dbReference>
<dbReference type="PANTHER" id="PTHR11933">
    <property type="entry name" value="TRNA 5-METHYLAMINOMETHYL-2-THIOURIDYLATE -METHYLTRANSFERASE"/>
    <property type="match status" value="1"/>
</dbReference>
<dbReference type="InterPro" id="IPR046884">
    <property type="entry name" value="MnmA-like_central"/>
</dbReference>
<evidence type="ECO:0000256" key="7">
    <source>
        <dbReference type="ARBA" id="ARBA00022741"/>
    </source>
</evidence>
<dbReference type="InterPro" id="IPR046885">
    <property type="entry name" value="MnmA-like_C"/>
</dbReference>
<dbReference type="GO" id="GO:1990799">
    <property type="term" value="P:mitochondrial tRNA wobble position uridine thiolation"/>
    <property type="evidence" value="ECO:0007669"/>
    <property type="project" value="EnsemblFungi"/>
</dbReference>
<dbReference type="CDD" id="cd01998">
    <property type="entry name" value="MnmA_TRMU-like"/>
    <property type="match status" value="1"/>
</dbReference>
<dbReference type="Gene3D" id="2.40.30.10">
    <property type="entry name" value="Translation factors"/>
    <property type="match status" value="1"/>
</dbReference>
<dbReference type="Pfam" id="PF03054">
    <property type="entry name" value="tRNA_Me_trans"/>
    <property type="match status" value="1"/>
</dbReference>
<organism evidence="14 15">
    <name type="scientific">Naumovozyma dairenensis (strain ATCC 10597 / BCRC 20456 / CBS 421 / NBRC 0211 / NRRL Y-12639)</name>
    <name type="common">Saccharomyces dairenensis</name>
    <dbReference type="NCBI Taxonomy" id="1071378"/>
    <lineage>
        <taxon>Eukaryota</taxon>
        <taxon>Fungi</taxon>
        <taxon>Dikarya</taxon>
        <taxon>Ascomycota</taxon>
        <taxon>Saccharomycotina</taxon>
        <taxon>Saccharomycetes</taxon>
        <taxon>Saccharomycetales</taxon>
        <taxon>Saccharomycetaceae</taxon>
        <taxon>Naumovozyma</taxon>
    </lineage>
</organism>
<dbReference type="STRING" id="1071378.G0W4T4"/>
<dbReference type="OMA" id="PFYVWDL"/>
<keyword evidence="8" id="KW-0067">ATP-binding</keyword>
<comment type="similarity">
    <text evidence="2">Belongs to the MnmA/TRMU family.</text>
</comment>
<comment type="catalytic activity">
    <reaction evidence="11">
        <text>5-taurinomethyluridine(34) in tRNA + S-sulfanyl-L-cysteinyl-[protein] + AH2 + ATP = 5-taurinomethyl-2-thiouridine(34) in tRNA + L-cysteinyl-[protein] + A + AMP + diphosphate + H(+)</text>
        <dbReference type="Rhea" id="RHEA:47040"/>
        <dbReference type="Rhea" id="RHEA-COMP:10131"/>
        <dbReference type="Rhea" id="RHEA-COMP:11726"/>
        <dbReference type="Rhea" id="RHEA-COMP:11732"/>
        <dbReference type="Rhea" id="RHEA-COMP:11733"/>
        <dbReference type="ChEBI" id="CHEBI:13193"/>
        <dbReference type="ChEBI" id="CHEBI:15378"/>
        <dbReference type="ChEBI" id="CHEBI:17499"/>
        <dbReference type="ChEBI" id="CHEBI:29950"/>
        <dbReference type="ChEBI" id="CHEBI:30616"/>
        <dbReference type="ChEBI" id="CHEBI:33019"/>
        <dbReference type="ChEBI" id="CHEBI:61963"/>
        <dbReference type="ChEBI" id="CHEBI:87171"/>
        <dbReference type="ChEBI" id="CHEBI:87172"/>
        <dbReference type="ChEBI" id="CHEBI:456215"/>
        <dbReference type="EC" id="2.8.1.14"/>
    </reaction>
</comment>
<evidence type="ECO:0000256" key="5">
    <source>
        <dbReference type="ARBA" id="ARBA00022679"/>
    </source>
</evidence>
<dbReference type="eggNOG" id="KOG2805">
    <property type="taxonomic scope" value="Eukaryota"/>
</dbReference>
<proteinExistence type="inferred from homology"/>
<dbReference type="FunFam" id="2.30.30.280:FF:000001">
    <property type="entry name" value="tRNA-specific 2-thiouridylase MnmA"/>
    <property type="match status" value="1"/>
</dbReference>
<dbReference type="OrthoDB" id="3685at2759"/>
<keyword evidence="5" id="KW-0808">Transferase</keyword>
<dbReference type="GO" id="GO:0005524">
    <property type="term" value="F:ATP binding"/>
    <property type="evidence" value="ECO:0007669"/>
    <property type="project" value="UniProtKB-KW"/>
</dbReference>
<keyword evidence="10" id="KW-1015">Disulfide bond</keyword>
<evidence type="ECO:0000313" key="14">
    <source>
        <dbReference type="EMBL" id="CCD22822.1"/>
    </source>
</evidence>
<evidence type="ECO:0000259" key="13">
    <source>
        <dbReference type="Pfam" id="PF20259"/>
    </source>
</evidence>
<keyword evidence="7" id="KW-0547">Nucleotide-binding</keyword>
<dbReference type="InterPro" id="IPR014729">
    <property type="entry name" value="Rossmann-like_a/b/a_fold"/>
</dbReference>
<dbReference type="Gene3D" id="2.30.30.280">
    <property type="entry name" value="Adenine nucleotide alpha hydrolases-like domains"/>
    <property type="match status" value="1"/>
</dbReference>
<evidence type="ECO:0000256" key="3">
    <source>
        <dbReference type="ARBA" id="ARBA00011953"/>
    </source>
</evidence>
<reference evidence="14 15" key="1">
    <citation type="journal article" date="2011" name="Proc. Natl. Acad. Sci. U.S.A.">
        <title>Evolutionary erosion of yeast sex chromosomes by mating-type switching accidents.</title>
        <authorList>
            <person name="Gordon J.L."/>
            <person name="Armisen D."/>
            <person name="Proux-Wera E."/>
            <person name="Oheigeartaigh S.S."/>
            <person name="Byrne K.P."/>
            <person name="Wolfe K.H."/>
        </authorList>
    </citation>
    <scope>NUCLEOTIDE SEQUENCE [LARGE SCALE GENOMIC DNA]</scope>
    <source>
        <strain evidence="15">ATCC 10597 / BCRC 20456 / CBS 421 / NBRC 0211 / NRRL Y-12639</strain>
    </source>
</reference>
<evidence type="ECO:0000313" key="15">
    <source>
        <dbReference type="Proteomes" id="UP000000689"/>
    </source>
</evidence>
<dbReference type="GO" id="GO:0103016">
    <property type="term" value="F:tRNA-uridine 2-sulfurtransferase activity"/>
    <property type="evidence" value="ECO:0007669"/>
    <property type="project" value="EnsemblFungi"/>
</dbReference>
<evidence type="ECO:0000259" key="12">
    <source>
        <dbReference type="Pfam" id="PF20258"/>
    </source>
</evidence>
<dbReference type="EC" id="2.8.1.14" evidence="3"/>
<evidence type="ECO:0000256" key="9">
    <source>
        <dbReference type="ARBA" id="ARBA00022884"/>
    </source>
</evidence>
<dbReference type="RefSeq" id="XP_003668065.1">
    <property type="nucleotide sequence ID" value="XM_003668017.1"/>
</dbReference>
<evidence type="ECO:0000256" key="10">
    <source>
        <dbReference type="ARBA" id="ARBA00023157"/>
    </source>
</evidence>
<dbReference type="PANTHER" id="PTHR11933:SF5">
    <property type="entry name" value="MITOCHONDRIAL TRNA-SPECIFIC 2-THIOURIDYLASE 1"/>
    <property type="match status" value="1"/>
</dbReference>
<keyword evidence="9" id="KW-0694">RNA-binding</keyword>
<accession>G0W4T4</accession>
<keyword evidence="15" id="KW-1185">Reference proteome</keyword>
<dbReference type="InterPro" id="IPR023382">
    <property type="entry name" value="MnmA-like_central_sf"/>
</dbReference>
<dbReference type="KEGG" id="ndi:NDAI_0A06680"/>
<feature type="domain" description="tRNA-specific 2-thiouridylase MnmA-like C-terminal" evidence="12">
    <location>
        <begin position="349"/>
        <end position="412"/>
    </location>
</feature>
<keyword evidence="4" id="KW-0820">tRNA-binding</keyword>
<dbReference type="InterPro" id="IPR004506">
    <property type="entry name" value="MnmA-like"/>
</dbReference>
<dbReference type="GO" id="GO:0000049">
    <property type="term" value="F:tRNA binding"/>
    <property type="evidence" value="ECO:0007669"/>
    <property type="project" value="UniProtKB-KW"/>
</dbReference>
<dbReference type="Pfam" id="PF20258">
    <property type="entry name" value="tRNA_Me_trans_C"/>
    <property type="match status" value="1"/>
</dbReference>
<dbReference type="SUPFAM" id="SSF52402">
    <property type="entry name" value="Adenine nucleotide alpha hydrolases-like"/>
    <property type="match status" value="1"/>
</dbReference>
<dbReference type="Proteomes" id="UP000000689">
    <property type="component" value="Chromosome 1"/>
</dbReference>
<dbReference type="Gene3D" id="3.40.50.620">
    <property type="entry name" value="HUPs"/>
    <property type="match status" value="1"/>
</dbReference>
<dbReference type="AlphaFoldDB" id="G0W4T4"/>
<dbReference type="FunFam" id="3.40.50.620:FF:000115">
    <property type="entry name" value="tRNA-specific 2-thiouridylase MnmA"/>
    <property type="match status" value="1"/>
</dbReference>
<evidence type="ECO:0000256" key="4">
    <source>
        <dbReference type="ARBA" id="ARBA00022555"/>
    </source>
</evidence>
<comment type="function">
    <text evidence="1">Catalyzes the 2-thiolation of uridine at the wobble position (U34) of mitochondrial tRNA(Lys), tRNA(Glu) and tRNA(Gln). Required for the formation of 5-taurinomethyl-2-thiouridine (tm5s2U) of mitochondrial tRNA(Lys), tRNA(Glu), and tRNA(Gln) at the wobble position. ATP is required to activate the C2 atom of the wobble base.</text>
</comment>